<keyword evidence="6" id="KW-0862">Zinc</keyword>
<dbReference type="SMART" id="SM00248">
    <property type="entry name" value="ANK"/>
    <property type="match status" value="9"/>
</dbReference>
<evidence type="ECO:0000256" key="7">
    <source>
        <dbReference type="ARBA" id="ARBA00022989"/>
    </source>
</evidence>
<organism evidence="15 16">
    <name type="scientific">Rhynchospora pubera</name>
    <dbReference type="NCBI Taxonomy" id="906938"/>
    <lineage>
        <taxon>Eukaryota</taxon>
        <taxon>Viridiplantae</taxon>
        <taxon>Streptophyta</taxon>
        <taxon>Embryophyta</taxon>
        <taxon>Tracheophyta</taxon>
        <taxon>Spermatophyta</taxon>
        <taxon>Magnoliopsida</taxon>
        <taxon>Liliopsida</taxon>
        <taxon>Poales</taxon>
        <taxon>Cyperaceae</taxon>
        <taxon>Cyperoideae</taxon>
        <taxon>Rhynchosporeae</taxon>
        <taxon>Rhynchospora</taxon>
    </lineage>
</organism>
<dbReference type="EMBL" id="JAMFTS010000003">
    <property type="protein sequence ID" value="KAJ4774714.1"/>
    <property type="molecule type" value="Genomic_DNA"/>
</dbReference>
<keyword evidence="3" id="KW-0479">Metal-binding</keyword>
<dbReference type="InterPro" id="IPR036770">
    <property type="entry name" value="Ankyrin_rpt-contain_sf"/>
</dbReference>
<evidence type="ECO:0000256" key="4">
    <source>
        <dbReference type="ARBA" id="ARBA00022737"/>
    </source>
</evidence>
<keyword evidence="8 10" id="KW-0040">ANK repeat</keyword>
<dbReference type="InterPro" id="IPR002110">
    <property type="entry name" value="Ankyrin_rpt"/>
</dbReference>
<feature type="repeat" description="ANK" evidence="10">
    <location>
        <begin position="290"/>
        <end position="313"/>
    </location>
</feature>
<feature type="domain" description="SWIM-type" evidence="14">
    <location>
        <begin position="815"/>
        <end position="860"/>
    </location>
</feature>
<dbReference type="PROSITE" id="PS50966">
    <property type="entry name" value="ZF_SWIM"/>
    <property type="match status" value="1"/>
</dbReference>
<feature type="compositionally biased region" description="Acidic residues" evidence="12">
    <location>
        <begin position="696"/>
        <end position="708"/>
    </location>
</feature>
<feature type="repeat" description="ANK" evidence="10">
    <location>
        <begin position="190"/>
        <end position="222"/>
    </location>
</feature>
<evidence type="ECO:0000256" key="11">
    <source>
        <dbReference type="PROSITE-ProRule" id="PRU00325"/>
    </source>
</evidence>
<keyword evidence="9 13" id="KW-0472">Membrane</keyword>
<dbReference type="InterPro" id="IPR006564">
    <property type="entry name" value="Znf_PMZ"/>
</dbReference>
<feature type="repeat" description="ANK" evidence="10">
    <location>
        <begin position="414"/>
        <end position="446"/>
    </location>
</feature>
<feature type="compositionally biased region" description="Polar residues" evidence="12">
    <location>
        <begin position="1019"/>
        <end position="1029"/>
    </location>
</feature>
<feature type="compositionally biased region" description="Polar residues" evidence="12">
    <location>
        <begin position="968"/>
        <end position="979"/>
    </location>
</feature>
<protein>
    <submittedName>
        <fullName evidence="15">Ankyrin repeat family protein-like</fullName>
    </submittedName>
</protein>
<dbReference type="GO" id="GO:0005886">
    <property type="term" value="C:plasma membrane"/>
    <property type="evidence" value="ECO:0007669"/>
    <property type="project" value="TreeGrafter"/>
</dbReference>
<feature type="region of interest" description="Disordered" evidence="12">
    <location>
        <begin position="924"/>
        <end position="1066"/>
    </location>
</feature>
<evidence type="ECO:0000256" key="9">
    <source>
        <dbReference type="ARBA" id="ARBA00023136"/>
    </source>
</evidence>
<feature type="region of interest" description="Disordered" evidence="12">
    <location>
        <begin position="652"/>
        <end position="719"/>
    </location>
</feature>
<dbReference type="PANTHER" id="PTHR24186:SF41">
    <property type="entry name" value="PGG DOMAIN-CONTAINING PROTEIN"/>
    <property type="match status" value="1"/>
</dbReference>
<accession>A0AAV8E5Q3</accession>
<evidence type="ECO:0000313" key="16">
    <source>
        <dbReference type="Proteomes" id="UP001140206"/>
    </source>
</evidence>
<feature type="compositionally biased region" description="Polar residues" evidence="12">
    <location>
        <begin position="661"/>
        <end position="694"/>
    </location>
</feature>
<dbReference type="Pfam" id="PF04434">
    <property type="entry name" value="SWIM"/>
    <property type="match status" value="1"/>
</dbReference>
<feature type="transmembrane region" description="Helical" evidence="13">
    <location>
        <begin position="540"/>
        <end position="561"/>
    </location>
</feature>
<dbReference type="GO" id="GO:0008270">
    <property type="term" value="F:zinc ion binding"/>
    <property type="evidence" value="ECO:0007669"/>
    <property type="project" value="UniProtKB-KW"/>
</dbReference>
<proteinExistence type="predicted"/>
<keyword evidence="4" id="KW-0677">Repeat</keyword>
<keyword evidence="7 13" id="KW-1133">Transmembrane helix</keyword>
<gene>
    <name evidence="15" type="ORF">LUZ62_058971</name>
</gene>
<dbReference type="Pfam" id="PF13962">
    <property type="entry name" value="PGG"/>
    <property type="match status" value="1"/>
</dbReference>
<dbReference type="SMART" id="SM00575">
    <property type="entry name" value="ZnF_PMZ"/>
    <property type="match status" value="1"/>
</dbReference>
<dbReference type="AlphaFoldDB" id="A0AAV8E5Q3"/>
<evidence type="ECO:0000256" key="12">
    <source>
        <dbReference type="SAM" id="MobiDB-lite"/>
    </source>
</evidence>
<keyword evidence="2 13" id="KW-0812">Transmembrane</keyword>
<dbReference type="SUPFAM" id="SSF48403">
    <property type="entry name" value="Ankyrin repeat"/>
    <property type="match status" value="2"/>
</dbReference>
<evidence type="ECO:0000256" key="10">
    <source>
        <dbReference type="PROSITE-ProRule" id="PRU00023"/>
    </source>
</evidence>
<evidence type="ECO:0000256" key="6">
    <source>
        <dbReference type="ARBA" id="ARBA00022833"/>
    </source>
</evidence>
<comment type="subcellular location">
    <subcellularLocation>
        <location evidence="1">Membrane</location>
        <topology evidence="1">Multi-pass membrane protein</topology>
    </subcellularLocation>
</comment>
<dbReference type="InterPro" id="IPR007527">
    <property type="entry name" value="Znf_SWIM"/>
</dbReference>
<comment type="caution">
    <text evidence="15">The sequence shown here is derived from an EMBL/GenBank/DDBJ whole genome shotgun (WGS) entry which is preliminary data.</text>
</comment>
<evidence type="ECO:0000256" key="3">
    <source>
        <dbReference type="ARBA" id="ARBA00022723"/>
    </source>
</evidence>
<keyword evidence="5 11" id="KW-0863">Zinc-finger</keyword>
<dbReference type="PROSITE" id="PS50297">
    <property type="entry name" value="ANK_REP_REGION"/>
    <property type="match status" value="4"/>
</dbReference>
<evidence type="ECO:0000256" key="1">
    <source>
        <dbReference type="ARBA" id="ARBA00004141"/>
    </source>
</evidence>
<dbReference type="PROSITE" id="PS50088">
    <property type="entry name" value="ANK_REPEAT"/>
    <property type="match status" value="4"/>
</dbReference>
<keyword evidence="16" id="KW-1185">Reference proteome</keyword>
<dbReference type="Pfam" id="PF12796">
    <property type="entry name" value="Ank_2"/>
    <property type="match status" value="3"/>
</dbReference>
<name>A0AAV8E5Q3_9POAL</name>
<dbReference type="InterPro" id="IPR026961">
    <property type="entry name" value="PGG_dom"/>
</dbReference>
<feature type="transmembrane region" description="Helical" evidence="13">
    <location>
        <begin position="501"/>
        <end position="520"/>
    </location>
</feature>
<reference evidence="15" key="1">
    <citation type="submission" date="2022-08" db="EMBL/GenBank/DDBJ databases">
        <authorList>
            <person name="Marques A."/>
        </authorList>
    </citation>
    <scope>NUCLEOTIDE SEQUENCE</scope>
    <source>
        <strain evidence="15">RhyPub2mFocal</strain>
        <tissue evidence="15">Leaves</tissue>
    </source>
</reference>
<sequence>MSVDLLANALRKATDLNDKNLCAALQLAEGDEHWNELLGPPQTLDPAGCEDLPHVMCPGLYQATLSGSIECILELLGRNHEIACINEASHDVKLVLGGKFHGDGLCTLQEATAENNTVLHIAAEEGHVKLAEQLIEMDKTLLTSENSRHETPLHLAARAGKHDIISLIVLLAQQHLTRGALEVLGRINTDGDTVLHEAARNGHEEAVQVLMTVAPALSAKVNAASISPLYLAAAQRSDGIVEKLLQYKDASAAGPEKQNALHAAVLGSLDITCTLLLWRPELAYERDSKSGSTPLHYAASDGDVRVVQKILDRTPSAVYIQDKEGWSPLHVAARMLHYSTIELMINQCSNSVELRDNKGRNFLHILALHGGRIKSLQNVLYHPGLKKLAKPGKQINHDNHDHVLTKIINERDNEGNTPLHCASMNGSSDMIRELTKVGADITLINNEGKTALDYSISQENVFLMANSTIALFNRGATFGPQRQDKLRSWKTEGIIEKLSKNLIVVCILIATVALSAAFNVPGSYDGDGVANLRRSKQYNMFIVFDTLAMSASMAAVMLLVVGKAVNEKAARICFAVSLNLLLQILETQYTLNIHGRYNEIVNGRYESLFLPVNSEDQWRLFYHETFETRGLPIIELHVDFIPVYGTGPDLNLTPLDEPGSSEPNTSLNLMCGQQSTPYQYTGEQSVPTQDNNTSGDEVEVADGDEDEGPATYSDLPTGEEYTDVDDFSEREMPFYSNCDQPYVSGRTDLHHPVSELCDISMFEYAGMPERSLGPQGELAVEEFMSTFVLRLDLGEFRVKVREEYRDGVGYDYSHYTVQIPPDMEQTDVQLPFTRTTCECQKPQLTGIPCAHVIAVCRETNYNVDQFVDGHYSMQNQHMIWSAGRFHCYKDEEEWPVYTGPIIVPDKSLVNRGRRKIIRAEMWMDRMEGRKGGGSTRKNKKKNQGEASTSQPRLAAPQPPYPMDALQSGRYTSTPPTRANSPRRAASTERTVRTRQTPIQPGRMSLHVDPRSNNNREDQGSVQPQRNSISIDPRVRDVASGNMRSESARFPTHQGNTSRERGRKGLFGGKFGNILSFGRKKK</sequence>
<evidence type="ECO:0000313" key="15">
    <source>
        <dbReference type="EMBL" id="KAJ4774714.1"/>
    </source>
</evidence>
<feature type="compositionally biased region" description="Basic and acidic residues" evidence="12">
    <location>
        <begin position="1005"/>
        <end position="1018"/>
    </location>
</feature>
<dbReference type="PANTHER" id="PTHR24186">
    <property type="entry name" value="PROTEIN PHOSPHATASE 1 REGULATORY SUBUNIT"/>
    <property type="match status" value="1"/>
</dbReference>
<dbReference type="Gene3D" id="1.25.40.20">
    <property type="entry name" value="Ankyrin repeat-containing domain"/>
    <property type="match status" value="3"/>
</dbReference>
<feature type="repeat" description="ANK" evidence="10">
    <location>
        <begin position="114"/>
        <end position="146"/>
    </location>
</feature>
<evidence type="ECO:0000256" key="2">
    <source>
        <dbReference type="ARBA" id="ARBA00022692"/>
    </source>
</evidence>
<evidence type="ECO:0000256" key="8">
    <source>
        <dbReference type="ARBA" id="ARBA00023043"/>
    </source>
</evidence>
<evidence type="ECO:0000259" key="14">
    <source>
        <dbReference type="PROSITE" id="PS50966"/>
    </source>
</evidence>
<dbReference type="Proteomes" id="UP001140206">
    <property type="component" value="Chromosome 3"/>
</dbReference>
<evidence type="ECO:0000256" key="5">
    <source>
        <dbReference type="ARBA" id="ARBA00022771"/>
    </source>
</evidence>
<evidence type="ECO:0000256" key="13">
    <source>
        <dbReference type="SAM" id="Phobius"/>
    </source>
</evidence>